<keyword evidence="3" id="KW-1185">Reference proteome</keyword>
<evidence type="ECO:0000313" key="3">
    <source>
        <dbReference type="Proteomes" id="UP001152622"/>
    </source>
</evidence>
<gene>
    <name evidence="2" type="ORF">SKAU_G00191310</name>
</gene>
<protein>
    <submittedName>
        <fullName evidence="2">Uncharacterized protein</fullName>
    </submittedName>
</protein>
<dbReference type="EMBL" id="JAINUF010000006">
    <property type="protein sequence ID" value="KAJ8356337.1"/>
    <property type="molecule type" value="Genomic_DNA"/>
</dbReference>
<dbReference type="Proteomes" id="UP001152622">
    <property type="component" value="Chromosome 6"/>
</dbReference>
<evidence type="ECO:0000256" key="1">
    <source>
        <dbReference type="SAM" id="MobiDB-lite"/>
    </source>
</evidence>
<feature type="region of interest" description="Disordered" evidence="1">
    <location>
        <begin position="115"/>
        <end position="138"/>
    </location>
</feature>
<dbReference type="AlphaFoldDB" id="A0A9Q1FDQ2"/>
<organism evidence="2 3">
    <name type="scientific">Synaphobranchus kaupii</name>
    <name type="common">Kaup's arrowtooth eel</name>
    <dbReference type="NCBI Taxonomy" id="118154"/>
    <lineage>
        <taxon>Eukaryota</taxon>
        <taxon>Metazoa</taxon>
        <taxon>Chordata</taxon>
        <taxon>Craniata</taxon>
        <taxon>Vertebrata</taxon>
        <taxon>Euteleostomi</taxon>
        <taxon>Actinopterygii</taxon>
        <taxon>Neopterygii</taxon>
        <taxon>Teleostei</taxon>
        <taxon>Anguilliformes</taxon>
        <taxon>Synaphobranchidae</taxon>
        <taxon>Synaphobranchus</taxon>
    </lineage>
</organism>
<evidence type="ECO:0000313" key="2">
    <source>
        <dbReference type="EMBL" id="KAJ8356337.1"/>
    </source>
</evidence>
<comment type="caution">
    <text evidence="2">The sequence shown here is derived from an EMBL/GenBank/DDBJ whole genome shotgun (WGS) entry which is preliminary data.</text>
</comment>
<reference evidence="2" key="1">
    <citation type="journal article" date="2023" name="Science">
        <title>Genome structures resolve the early diversification of teleost fishes.</title>
        <authorList>
            <person name="Parey E."/>
            <person name="Louis A."/>
            <person name="Montfort J."/>
            <person name="Bouchez O."/>
            <person name="Roques C."/>
            <person name="Iampietro C."/>
            <person name="Lluch J."/>
            <person name="Castinel A."/>
            <person name="Donnadieu C."/>
            <person name="Desvignes T."/>
            <person name="Floi Bucao C."/>
            <person name="Jouanno E."/>
            <person name="Wen M."/>
            <person name="Mejri S."/>
            <person name="Dirks R."/>
            <person name="Jansen H."/>
            <person name="Henkel C."/>
            <person name="Chen W.J."/>
            <person name="Zahm M."/>
            <person name="Cabau C."/>
            <person name="Klopp C."/>
            <person name="Thompson A.W."/>
            <person name="Robinson-Rechavi M."/>
            <person name="Braasch I."/>
            <person name="Lecointre G."/>
            <person name="Bobe J."/>
            <person name="Postlethwait J.H."/>
            <person name="Berthelot C."/>
            <person name="Roest Crollius H."/>
            <person name="Guiguen Y."/>
        </authorList>
    </citation>
    <scope>NUCLEOTIDE SEQUENCE</scope>
    <source>
        <strain evidence="2">WJC10195</strain>
    </source>
</reference>
<feature type="region of interest" description="Disordered" evidence="1">
    <location>
        <begin position="203"/>
        <end position="224"/>
    </location>
</feature>
<proteinExistence type="predicted"/>
<name>A0A9Q1FDQ2_SYNKA</name>
<sequence length="330" mass="37050">MPRRRHLRKPKAQRARTPSSQAYTGPFTWANVEACSLDDLADLLSLEAEAYPSPRRAQDKSMQDLGLYWGHTGYSDDAKEEEVWPRQWYGKAQPPDDCFMTKIIVPQKGWAPAWDTSGTRMTDRTMKRSGHSCSACGVEDPTTRVTVPMQQLHHSVPICCQMLLFRSEAQPEVQLEATAPPPCPEAQPRRPVLGCFQRMQPQCHRPPPRPEATTLLPHPEAPAESLPRCQRLLPPPPRPETQLGVTALPHRSKELVPGVCGVVRGRELGCCPLRDHDPTLNPLVTVPCWRIAPVIPSWAPVWDTSGMRKMDWKMKRLGQSTCRDATVLAD</sequence>
<feature type="region of interest" description="Disordered" evidence="1">
    <location>
        <begin position="1"/>
        <end position="23"/>
    </location>
</feature>
<feature type="compositionally biased region" description="Basic residues" evidence="1">
    <location>
        <begin position="1"/>
        <end position="14"/>
    </location>
</feature>
<accession>A0A9Q1FDQ2</accession>